<organism evidence="2 3">
    <name type="scientific">Ascobolus immersus RN42</name>
    <dbReference type="NCBI Taxonomy" id="1160509"/>
    <lineage>
        <taxon>Eukaryota</taxon>
        <taxon>Fungi</taxon>
        <taxon>Dikarya</taxon>
        <taxon>Ascomycota</taxon>
        <taxon>Pezizomycotina</taxon>
        <taxon>Pezizomycetes</taxon>
        <taxon>Pezizales</taxon>
        <taxon>Ascobolaceae</taxon>
        <taxon>Ascobolus</taxon>
    </lineage>
</organism>
<evidence type="ECO:0000313" key="2">
    <source>
        <dbReference type="EMBL" id="RPA73391.1"/>
    </source>
</evidence>
<keyword evidence="3" id="KW-1185">Reference proteome</keyword>
<gene>
    <name evidence="2" type="ORF">BJ508DRAFT_334139</name>
</gene>
<feature type="compositionally biased region" description="Basic residues" evidence="1">
    <location>
        <begin position="15"/>
        <end position="36"/>
    </location>
</feature>
<feature type="region of interest" description="Disordered" evidence="1">
    <location>
        <begin position="1"/>
        <end position="36"/>
    </location>
</feature>
<evidence type="ECO:0000313" key="3">
    <source>
        <dbReference type="Proteomes" id="UP000275078"/>
    </source>
</evidence>
<feature type="compositionally biased region" description="Polar residues" evidence="1">
    <location>
        <begin position="1"/>
        <end position="14"/>
    </location>
</feature>
<reference evidence="2 3" key="1">
    <citation type="journal article" date="2018" name="Nat. Ecol. Evol.">
        <title>Pezizomycetes genomes reveal the molecular basis of ectomycorrhizal truffle lifestyle.</title>
        <authorList>
            <person name="Murat C."/>
            <person name="Payen T."/>
            <person name="Noel B."/>
            <person name="Kuo A."/>
            <person name="Morin E."/>
            <person name="Chen J."/>
            <person name="Kohler A."/>
            <person name="Krizsan K."/>
            <person name="Balestrini R."/>
            <person name="Da Silva C."/>
            <person name="Montanini B."/>
            <person name="Hainaut M."/>
            <person name="Levati E."/>
            <person name="Barry K.W."/>
            <person name="Belfiori B."/>
            <person name="Cichocki N."/>
            <person name="Clum A."/>
            <person name="Dockter R.B."/>
            <person name="Fauchery L."/>
            <person name="Guy J."/>
            <person name="Iotti M."/>
            <person name="Le Tacon F."/>
            <person name="Lindquist E.A."/>
            <person name="Lipzen A."/>
            <person name="Malagnac F."/>
            <person name="Mello A."/>
            <person name="Molinier V."/>
            <person name="Miyauchi S."/>
            <person name="Poulain J."/>
            <person name="Riccioni C."/>
            <person name="Rubini A."/>
            <person name="Sitrit Y."/>
            <person name="Splivallo R."/>
            <person name="Traeger S."/>
            <person name="Wang M."/>
            <person name="Zifcakova L."/>
            <person name="Wipf D."/>
            <person name="Zambonelli A."/>
            <person name="Paolocci F."/>
            <person name="Nowrousian M."/>
            <person name="Ottonello S."/>
            <person name="Baldrian P."/>
            <person name="Spatafora J.W."/>
            <person name="Henrissat B."/>
            <person name="Nagy L.G."/>
            <person name="Aury J.M."/>
            <person name="Wincker P."/>
            <person name="Grigoriev I.V."/>
            <person name="Bonfante P."/>
            <person name="Martin F.M."/>
        </authorList>
    </citation>
    <scope>NUCLEOTIDE SEQUENCE [LARGE SCALE GENOMIC DNA]</scope>
    <source>
        <strain evidence="2 3">RN42</strain>
    </source>
</reference>
<proteinExistence type="predicted"/>
<sequence>MANPTQHSLATTPRRSSRIAKLRQSTRKPPTPRRSRPLFYLLSHSPARRVQVEFEACRTIQEYRDFLKQKLSIVNIIFCEIKPALIPIGLEPPRTYAACDKLLRQILGMVYDLAAQGDPRVSLEGKTTSEVASEMIWFLDNVPRSYRSFALLAMNMERCWFEKAEVQVPQCFLEMEVLMGQLGVRMWKYWEVQSLKPGG</sequence>
<evidence type="ECO:0000256" key="1">
    <source>
        <dbReference type="SAM" id="MobiDB-lite"/>
    </source>
</evidence>
<name>A0A3N4HMR9_ASCIM</name>
<dbReference type="EMBL" id="ML119823">
    <property type="protein sequence ID" value="RPA73391.1"/>
    <property type="molecule type" value="Genomic_DNA"/>
</dbReference>
<accession>A0A3N4HMR9</accession>
<dbReference type="AlphaFoldDB" id="A0A3N4HMR9"/>
<dbReference type="Proteomes" id="UP000275078">
    <property type="component" value="Unassembled WGS sequence"/>
</dbReference>
<protein>
    <submittedName>
        <fullName evidence="2">Uncharacterized protein</fullName>
    </submittedName>
</protein>